<organism evidence="2 3">
    <name type="scientific">Endomicrobium trichonymphae</name>
    <dbReference type="NCBI Taxonomy" id="1408204"/>
    <lineage>
        <taxon>Bacteria</taxon>
        <taxon>Pseudomonadati</taxon>
        <taxon>Elusimicrobiota</taxon>
        <taxon>Endomicrobiia</taxon>
        <taxon>Endomicrobiales</taxon>
        <taxon>Endomicrobiaceae</taxon>
        <taxon>Candidatus Endomicrobiellum</taxon>
    </lineage>
</organism>
<dbReference type="Proteomes" id="UP000095237">
    <property type="component" value="Unassembled WGS sequence"/>
</dbReference>
<reference evidence="2 3" key="1">
    <citation type="submission" date="2015-11" db="EMBL/GenBank/DDBJ databases">
        <title>Evidence for parallel genomic evolution in an endosymbiosis of termite gut flagellates.</title>
        <authorList>
            <person name="Zheng H."/>
        </authorList>
    </citation>
    <scope>NUCLEOTIDE SEQUENCE [LARGE SCALE GENOMIC DNA]</scope>
    <source>
        <strain evidence="2 3">CET450</strain>
    </source>
</reference>
<comment type="caution">
    <text evidence="2">The sequence shown here is derived from an EMBL/GenBank/DDBJ whole genome shotgun (WGS) entry which is preliminary data.</text>
</comment>
<feature type="transmembrane region" description="Helical" evidence="1">
    <location>
        <begin position="45"/>
        <end position="63"/>
    </location>
</feature>
<name>A0A1E5IG90_ENDTX</name>
<protein>
    <submittedName>
        <fullName evidence="2">Uncharacterized protein</fullName>
    </submittedName>
</protein>
<proteinExistence type="predicted"/>
<evidence type="ECO:0000313" key="2">
    <source>
        <dbReference type="EMBL" id="OEG69183.1"/>
    </source>
</evidence>
<gene>
    <name evidence="2" type="ORF">ATZ36_11000</name>
</gene>
<accession>A0A1E5IG90</accession>
<sequence length="88" mass="10121">MPFVFRFFSNIAAIHSNKVLLNSLKTSLFGFAVLMSNKNFSSYIFLRKISIFVSFIFFLIFLILHVSSFLFGFMFAAEILLTVFSISI</sequence>
<keyword evidence="3" id="KW-1185">Reference proteome</keyword>
<evidence type="ECO:0000313" key="3">
    <source>
        <dbReference type="Proteomes" id="UP000095237"/>
    </source>
</evidence>
<dbReference type="EMBL" id="LNVX01000819">
    <property type="protein sequence ID" value="OEG69183.1"/>
    <property type="molecule type" value="Genomic_DNA"/>
</dbReference>
<evidence type="ECO:0000256" key="1">
    <source>
        <dbReference type="SAM" id="Phobius"/>
    </source>
</evidence>
<dbReference type="AlphaFoldDB" id="A0A1E5IG90"/>
<keyword evidence="1" id="KW-0472">Membrane</keyword>
<feature type="transmembrane region" description="Helical" evidence="1">
    <location>
        <begin position="69"/>
        <end position="87"/>
    </location>
</feature>
<keyword evidence="1" id="KW-0812">Transmembrane</keyword>
<keyword evidence="1" id="KW-1133">Transmembrane helix</keyword>